<evidence type="ECO:0000313" key="2">
    <source>
        <dbReference type="Proteomes" id="UP000218238"/>
    </source>
</evidence>
<keyword evidence="2" id="KW-1185">Reference proteome</keyword>
<name>A0A2A2TKC4_9CYAN</name>
<proteinExistence type="predicted"/>
<accession>A0A2A2TKC4</accession>
<organism evidence="1 2">
    <name type="scientific">Brunnivagina elsteri CCALA 953</name>
    <dbReference type="NCBI Taxonomy" id="987040"/>
    <lineage>
        <taxon>Bacteria</taxon>
        <taxon>Bacillati</taxon>
        <taxon>Cyanobacteriota</taxon>
        <taxon>Cyanophyceae</taxon>
        <taxon>Nostocales</taxon>
        <taxon>Calotrichaceae</taxon>
        <taxon>Brunnivagina</taxon>
    </lineage>
</organism>
<reference evidence="1 2" key="1">
    <citation type="submission" date="2017-08" db="EMBL/GenBank/DDBJ databases">
        <title>Draft genome sequence of filamentous cyanobacterium Calothrix elsteri CCALA 953.</title>
        <authorList>
            <person name="Gagunashvili A.N."/>
            <person name="Elster J."/>
            <person name="Andresson O.S."/>
        </authorList>
    </citation>
    <scope>NUCLEOTIDE SEQUENCE [LARGE SCALE GENOMIC DNA]</scope>
    <source>
        <strain evidence="1 2">CCALA 953</strain>
    </source>
</reference>
<gene>
    <name evidence="1" type="ORF">CK510_10500</name>
</gene>
<dbReference type="OrthoDB" id="512111at2"/>
<dbReference type="Proteomes" id="UP000218238">
    <property type="component" value="Unassembled WGS sequence"/>
</dbReference>
<dbReference type="AlphaFoldDB" id="A0A2A2TKC4"/>
<evidence type="ECO:0000313" key="1">
    <source>
        <dbReference type="EMBL" id="PAX56160.1"/>
    </source>
</evidence>
<comment type="caution">
    <text evidence="1">The sequence shown here is derived from an EMBL/GenBank/DDBJ whole genome shotgun (WGS) entry which is preliminary data.</text>
</comment>
<sequence>MQTSIREDLPHPDLVALDKNKQIILVAEVKAFSSAFTNPSIRSGGIKQLLIFLGEINNIVPYLMLVDTTNILIYRWNGNSISEPILNLKTVDVLSYYEPEFNQKQIFSLYLTGLIEAWISDFCYHWKSEFPPAYQELSEIGLMEKLEGGITEP</sequence>
<dbReference type="EMBL" id="NTFS01000090">
    <property type="protein sequence ID" value="PAX56160.1"/>
    <property type="molecule type" value="Genomic_DNA"/>
</dbReference>
<protein>
    <submittedName>
        <fullName evidence="1">Uncharacterized protein</fullName>
    </submittedName>
</protein>
<dbReference type="RefSeq" id="WP_095721650.1">
    <property type="nucleotide sequence ID" value="NZ_NTFS01000090.1"/>
</dbReference>